<organism evidence="1 2">
    <name type="scientific">Parascaris equorum</name>
    <name type="common">Equine roundworm</name>
    <dbReference type="NCBI Taxonomy" id="6256"/>
    <lineage>
        <taxon>Eukaryota</taxon>
        <taxon>Metazoa</taxon>
        <taxon>Ecdysozoa</taxon>
        <taxon>Nematoda</taxon>
        <taxon>Chromadorea</taxon>
        <taxon>Rhabditida</taxon>
        <taxon>Spirurina</taxon>
        <taxon>Ascaridomorpha</taxon>
        <taxon>Ascaridoidea</taxon>
        <taxon>Ascarididae</taxon>
        <taxon>Parascaris</taxon>
    </lineage>
</organism>
<protein>
    <submittedName>
        <fullName evidence="2">Uncharacterized protein</fullName>
    </submittedName>
</protein>
<accession>A0A914S0L2</accession>
<evidence type="ECO:0000313" key="2">
    <source>
        <dbReference type="WBParaSite" id="PEQ_0001230501-mRNA-1"/>
    </source>
</evidence>
<sequence>MWRFVGSLICTALITFASEWLLNPLSRTTFPIIR</sequence>
<keyword evidence="1" id="KW-1185">Reference proteome</keyword>
<dbReference type="Proteomes" id="UP000887564">
    <property type="component" value="Unplaced"/>
</dbReference>
<name>A0A914S0L2_PAREQ</name>
<proteinExistence type="predicted"/>
<evidence type="ECO:0000313" key="1">
    <source>
        <dbReference type="Proteomes" id="UP000887564"/>
    </source>
</evidence>
<reference evidence="2" key="1">
    <citation type="submission" date="2022-11" db="UniProtKB">
        <authorList>
            <consortium name="WormBaseParasite"/>
        </authorList>
    </citation>
    <scope>IDENTIFICATION</scope>
</reference>
<dbReference type="AlphaFoldDB" id="A0A914S0L2"/>
<dbReference type="WBParaSite" id="PEQ_0001230501-mRNA-1">
    <property type="protein sequence ID" value="PEQ_0001230501-mRNA-1"/>
    <property type="gene ID" value="PEQ_0001230501"/>
</dbReference>